<dbReference type="PANTHER" id="PTHR32234:SF0">
    <property type="entry name" value="THIOL:DISULFIDE INTERCHANGE PROTEIN DSBD"/>
    <property type="match status" value="1"/>
</dbReference>
<dbReference type="Pfam" id="PF02683">
    <property type="entry name" value="DsbD_TM"/>
    <property type="match status" value="1"/>
</dbReference>
<keyword evidence="3 7" id="KW-0812">Transmembrane</keyword>
<dbReference type="SUPFAM" id="SSF52833">
    <property type="entry name" value="Thioredoxin-like"/>
    <property type="match status" value="1"/>
</dbReference>
<proteinExistence type="predicted"/>
<reference evidence="9 10" key="1">
    <citation type="submission" date="2018-05" db="EMBL/GenBank/DDBJ databases">
        <title>Genomic Encyclopedia of Archaeal and Bacterial Type Strains, Phase II (KMG-II): from individual species to whole genera.</title>
        <authorList>
            <person name="Goeker M."/>
        </authorList>
    </citation>
    <scope>NUCLEOTIDE SEQUENCE [LARGE SCALE GENOMIC DNA]</scope>
    <source>
        <strain evidence="9 10">DSM 19975</strain>
    </source>
</reference>
<feature type="transmembrane region" description="Helical" evidence="7">
    <location>
        <begin position="96"/>
        <end position="120"/>
    </location>
</feature>
<dbReference type="AlphaFoldDB" id="A0A316GX05"/>
<dbReference type="InterPro" id="IPR013766">
    <property type="entry name" value="Thioredoxin_domain"/>
</dbReference>
<feature type="transmembrane region" description="Helical" evidence="7">
    <location>
        <begin position="288"/>
        <end position="305"/>
    </location>
</feature>
<dbReference type="InterPro" id="IPR036249">
    <property type="entry name" value="Thioredoxin-like_sf"/>
</dbReference>
<feature type="transmembrane region" description="Helical" evidence="7">
    <location>
        <begin position="217"/>
        <end position="244"/>
    </location>
</feature>
<evidence type="ECO:0000256" key="3">
    <source>
        <dbReference type="ARBA" id="ARBA00022692"/>
    </source>
</evidence>
<keyword evidence="4" id="KW-0201">Cytochrome c-type biogenesis</keyword>
<dbReference type="InterPro" id="IPR003834">
    <property type="entry name" value="Cyt_c_assmbl_TM_dom"/>
</dbReference>
<sequence length="588" mass="63703">MKLSDKGVILRAGFITLITLFILNIAAVNPVYAVQKKAADTTVSAADVTFTDIPTAADSIAIRKKHLDSVKKADAAKKAVAKTSASKSKGEKPKTLWQIFIEGLIGGFTAVILPCIYPLLPLTVSFFTKKSGNKSKAVMQSLIYGVSIIVIYVTLGLLISIIFGSDALNELATNGIFNIFFFLLLVVFGASFLGAFEITLPSSLANKLDENSDKGGLAGIFFMAATLVVVSFSCTGPIIGTLLVDAASKGDRLGPAMGMFGFSLALALPFTVFALFPSALKTLPKSGGWLNSVKVVLGFLELAFALKFLSNVDLAYHWHWLDREVFLSLWIAIGLLVGLYLIGKIKFSHDSDVKYLTIPRTFLAIVVFAFVVYMIPGLWGAPLKSISAFLPPEGTQDFNLSAVPDAGSAVVGSNAASVALPVNIGKPKYADNYTSIKTRGLDAWYDYDQALQVSKALHKPILIDFTGFNCVNCRKMEADVWSDKEVFRRIKNDFVLLQLVVDDKADLPVAEQFTSDYSGKKITTLGGKWSDLEAKRFNANSQPLYVMLDSDGNLLKDAAGNEIAPLPAEYHIPLYIKFLDSGISAYKK</sequence>
<evidence type="ECO:0000256" key="1">
    <source>
        <dbReference type="ARBA" id="ARBA00004651"/>
    </source>
</evidence>
<feature type="transmembrane region" description="Helical" evidence="7">
    <location>
        <begin position="256"/>
        <end position="276"/>
    </location>
</feature>
<feature type="transmembrane region" description="Helical" evidence="7">
    <location>
        <begin position="325"/>
        <end position="342"/>
    </location>
</feature>
<dbReference type="GO" id="GO:0015035">
    <property type="term" value="F:protein-disulfide reductase activity"/>
    <property type="evidence" value="ECO:0007669"/>
    <property type="project" value="TreeGrafter"/>
</dbReference>
<evidence type="ECO:0000259" key="8">
    <source>
        <dbReference type="PROSITE" id="PS51352"/>
    </source>
</evidence>
<name>A0A316GX05_9SPHI</name>
<evidence type="ECO:0000256" key="2">
    <source>
        <dbReference type="ARBA" id="ARBA00022475"/>
    </source>
</evidence>
<dbReference type="Gene3D" id="3.40.30.10">
    <property type="entry name" value="Glutaredoxin"/>
    <property type="match status" value="1"/>
</dbReference>
<keyword evidence="10" id="KW-1185">Reference proteome</keyword>
<feature type="transmembrane region" description="Helical" evidence="7">
    <location>
        <begin position="141"/>
        <end position="163"/>
    </location>
</feature>
<keyword evidence="6 7" id="KW-0472">Membrane</keyword>
<keyword evidence="5 7" id="KW-1133">Transmembrane helix</keyword>
<evidence type="ECO:0000256" key="5">
    <source>
        <dbReference type="ARBA" id="ARBA00022989"/>
    </source>
</evidence>
<dbReference type="EMBL" id="QGHA01000016">
    <property type="protein sequence ID" value="PWK69247.1"/>
    <property type="molecule type" value="Genomic_DNA"/>
</dbReference>
<dbReference type="GO" id="GO:0045454">
    <property type="term" value="P:cell redox homeostasis"/>
    <property type="evidence" value="ECO:0007669"/>
    <property type="project" value="TreeGrafter"/>
</dbReference>
<dbReference type="RefSeq" id="WP_109610217.1">
    <property type="nucleotide sequence ID" value="NZ_QGHA01000016.1"/>
</dbReference>
<feature type="transmembrane region" description="Helical" evidence="7">
    <location>
        <begin position="175"/>
        <end position="196"/>
    </location>
</feature>
<dbReference type="PROSITE" id="PS51352">
    <property type="entry name" value="THIOREDOXIN_2"/>
    <property type="match status" value="1"/>
</dbReference>
<organism evidence="9 10">
    <name type="scientific">Mucilaginibacter oryzae</name>
    <dbReference type="NCBI Taxonomy" id="468058"/>
    <lineage>
        <taxon>Bacteria</taxon>
        <taxon>Pseudomonadati</taxon>
        <taxon>Bacteroidota</taxon>
        <taxon>Sphingobacteriia</taxon>
        <taxon>Sphingobacteriales</taxon>
        <taxon>Sphingobacteriaceae</taxon>
        <taxon>Mucilaginibacter</taxon>
    </lineage>
</organism>
<dbReference type="Pfam" id="PF13899">
    <property type="entry name" value="Thioredoxin_7"/>
    <property type="match status" value="1"/>
</dbReference>
<feature type="transmembrane region" description="Helical" evidence="7">
    <location>
        <begin position="12"/>
        <end position="32"/>
    </location>
</feature>
<evidence type="ECO:0000256" key="7">
    <source>
        <dbReference type="SAM" id="Phobius"/>
    </source>
</evidence>
<evidence type="ECO:0000256" key="4">
    <source>
        <dbReference type="ARBA" id="ARBA00022748"/>
    </source>
</evidence>
<evidence type="ECO:0000313" key="9">
    <source>
        <dbReference type="EMBL" id="PWK69247.1"/>
    </source>
</evidence>
<comment type="subcellular location">
    <subcellularLocation>
        <location evidence="1">Cell membrane</location>
        <topology evidence="1">Multi-pass membrane protein</topology>
    </subcellularLocation>
</comment>
<dbReference type="PANTHER" id="PTHR32234">
    <property type="entry name" value="THIOL:DISULFIDE INTERCHANGE PROTEIN DSBD"/>
    <property type="match status" value="1"/>
</dbReference>
<dbReference type="GO" id="GO:0017004">
    <property type="term" value="P:cytochrome complex assembly"/>
    <property type="evidence" value="ECO:0007669"/>
    <property type="project" value="UniProtKB-KW"/>
</dbReference>
<dbReference type="GO" id="GO:0005886">
    <property type="term" value="C:plasma membrane"/>
    <property type="evidence" value="ECO:0007669"/>
    <property type="project" value="UniProtKB-SubCell"/>
</dbReference>
<evidence type="ECO:0000256" key="6">
    <source>
        <dbReference type="ARBA" id="ARBA00023136"/>
    </source>
</evidence>
<comment type="caution">
    <text evidence="9">The sequence shown here is derived from an EMBL/GenBank/DDBJ whole genome shotgun (WGS) entry which is preliminary data.</text>
</comment>
<evidence type="ECO:0000313" key="10">
    <source>
        <dbReference type="Proteomes" id="UP000245678"/>
    </source>
</evidence>
<feature type="domain" description="Thioredoxin" evidence="8">
    <location>
        <begin position="409"/>
        <end position="584"/>
    </location>
</feature>
<feature type="transmembrane region" description="Helical" evidence="7">
    <location>
        <begin position="362"/>
        <end position="381"/>
    </location>
</feature>
<protein>
    <submittedName>
        <fullName evidence="9">Thiol:disulfide interchange protein DsbD</fullName>
    </submittedName>
</protein>
<accession>A0A316GX05</accession>
<gene>
    <name evidence="9" type="ORF">LX99_04746</name>
</gene>
<dbReference type="Proteomes" id="UP000245678">
    <property type="component" value="Unassembled WGS sequence"/>
</dbReference>
<keyword evidence="2" id="KW-1003">Cell membrane</keyword>